<dbReference type="GO" id="GO:0004400">
    <property type="term" value="F:histidinol-phosphate transaminase activity"/>
    <property type="evidence" value="ECO:0007669"/>
    <property type="project" value="UniProtKB-UniRule"/>
</dbReference>
<reference evidence="13" key="2">
    <citation type="submission" date="2021-04" db="EMBL/GenBank/DDBJ databases">
        <authorList>
            <person name="Gilroy R."/>
        </authorList>
    </citation>
    <scope>NUCLEOTIDE SEQUENCE</scope>
    <source>
        <strain evidence="13">CHK160-9182</strain>
    </source>
</reference>
<organism evidence="13 14">
    <name type="scientific">Candidatus Ignatzschineria merdigallinarum</name>
    <dbReference type="NCBI Taxonomy" id="2838621"/>
    <lineage>
        <taxon>Bacteria</taxon>
        <taxon>Pseudomonadati</taxon>
        <taxon>Pseudomonadota</taxon>
        <taxon>Gammaproteobacteria</taxon>
        <taxon>Cardiobacteriales</taxon>
        <taxon>Ignatzschineriaceae</taxon>
        <taxon>Ignatzschineria</taxon>
    </lineage>
</organism>
<dbReference type="CDD" id="cd00609">
    <property type="entry name" value="AAT_like"/>
    <property type="match status" value="1"/>
</dbReference>
<evidence type="ECO:0000256" key="1">
    <source>
        <dbReference type="ARBA" id="ARBA00001933"/>
    </source>
</evidence>
<evidence type="ECO:0000256" key="8">
    <source>
        <dbReference type="ARBA" id="ARBA00022898"/>
    </source>
</evidence>
<dbReference type="InterPro" id="IPR015424">
    <property type="entry name" value="PyrdxlP-dep_Trfase"/>
</dbReference>
<proteinExistence type="inferred from homology"/>
<dbReference type="GO" id="GO:0000105">
    <property type="term" value="P:L-histidine biosynthetic process"/>
    <property type="evidence" value="ECO:0007669"/>
    <property type="project" value="UniProtKB-UniRule"/>
</dbReference>
<dbReference type="SUPFAM" id="SSF53383">
    <property type="entry name" value="PLP-dependent transferases"/>
    <property type="match status" value="1"/>
</dbReference>
<evidence type="ECO:0000256" key="4">
    <source>
        <dbReference type="ARBA" id="ARBA00011738"/>
    </source>
</evidence>
<comment type="pathway">
    <text evidence="2 11">Amino-acid biosynthesis; L-histidine biosynthesis; L-histidine from 5-phospho-alpha-D-ribose 1-diphosphate: step 7/9.</text>
</comment>
<comment type="cofactor">
    <cofactor evidence="1 11">
        <name>pyridoxal 5'-phosphate</name>
        <dbReference type="ChEBI" id="CHEBI:597326"/>
    </cofactor>
</comment>
<feature type="modified residue" description="N6-(pyridoxal phosphate)lysine" evidence="11">
    <location>
        <position position="213"/>
    </location>
</feature>
<keyword evidence="5 11" id="KW-0032">Aminotransferase</keyword>
<gene>
    <name evidence="11 13" type="primary">hisC</name>
    <name evidence="13" type="ORF">H9889_05715</name>
</gene>
<dbReference type="InterPro" id="IPR015422">
    <property type="entry name" value="PyrdxlP-dep_Trfase_small"/>
</dbReference>
<evidence type="ECO:0000256" key="6">
    <source>
        <dbReference type="ARBA" id="ARBA00022605"/>
    </source>
</evidence>
<dbReference type="PANTHER" id="PTHR42885">
    <property type="entry name" value="HISTIDINOL-PHOSPHATE AMINOTRANSFERASE-RELATED"/>
    <property type="match status" value="1"/>
</dbReference>
<dbReference type="Gene3D" id="3.40.640.10">
    <property type="entry name" value="Type I PLP-dependent aspartate aminotransferase-like (Major domain)"/>
    <property type="match status" value="1"/>
</dbReference>
<evidence type="ECO:0000259" key="12">
    <source>
        <dbReference type="Pfam" id="PF00155"/>
    </source>
</evidence>
<keyword evidence="6 11" id="KW-0028">Amino-acid biosynthesis</keyword>
<evidence type="ECO:0000256" key="7">
    <source>
        <dbReference type="ARBA" id="ARBA00022679"/>
    </source>
</evidence>
<evidence type="ECO:0000256" key="10">
    <source>
        <dbReference type="ARBA" id="ARBA00047481"/>
    </source>
</evidence>
<evidence type="ECO:0000256" key="11">
    <source>
        <dbReference type="HAMAP-Rule" id="MF_01023"/>
    </source>
</evidence>
<evidence type="ECO:0000256" key="2">
    <source>
        <dbReference type="ARBA" id="ARBA00005011"/>
    </source>
</evidence>
<comment type="subunit">
    <text evidence="4 11">Homodimer.</text>
</comment>
<reference evidence="13" key="1">
    <citation type="journal article" date="2021" name="PeerJ">
        <title>Extensive microbial diversity within the chicken gut microbiome revealed by metagenomics and culture.</title>
        <authorList>
            <person name="Gilroy R."/>
            <person name="Ravi A."/>
            <person name="Getino M."/>
            <person name="Pursley I."/>
            <person name="Horton D.L."/>
            <person name="Alikhan N.F."/>
            <person name="Baker D."/>
            <person name="Gharbi K."/>
            <person name="Hall N."/>
            <person name="Watson M."/>
            <person name="Adriaenssens E.M."/>
            <person name="Foster-Nyarko E."/>
            <person name="Jarju S."/>
            <person name="Secka A."/>
            <person name="Antonio M."/>
            <person name="Oren A."/>
            <person name="Chaudhuri R.R."/>
            <person name="La Ragione R."/>
            <person name="Hildebrand F."/>
            <person name="Pallen M.J."/>
        </authorList>
    </citation>
    <scope>NUCLEOTIDE SEQUENCE</scope>
    <source>
        <strain evidence="13">CHK160-9182</strain>
    </source>
</reference>
<comment type="caution">
    <text evidence="13">The sequence shown here is derived from an EMBL/GenBank/DDBJ whole genome shotgun (WGS) entry which is preliminary data.</text>
</comment>
<evidence type="ECO:0000313" key="13">
    <source>
        <dbReference type="EMBL" id="HIW06806.1"/>
    </source>
</evidence>
<comment type="catalytic activity">
    <reaction evidence="10 11">
        <text>L-histidinol phosphate + 2-oxoglutarate = 3-(imidazol-4-yl)-2-oxopropyl phosphate + L-glutamate</text>
        <dbReference type="Rhea" id="RHEA:23744"/>
        <dbReference type="ChEBI" id="CHEBI:16810"/>
        <dbReference type="ChEBI" id="CHEBI:29985"/>
        <dbReference type="ChEBI" id="CHEBI:57766"/>
        <dbReference type="ChEBI" id="CHEBI:57980"/>
        <dbReference type="EC" id="2.6.1.9"/>
    </reaction>
</comment>
<keyword evidence="7 11" id="KW-0808">Transferase</keyword>
<dbReference type="Proteomes" id="UP000823934">
    <property type="component" value="Unassembled WGS sequence"/>
</dbReference>
<dbReference type="InterPro" id="IPR015421">
    <property type="entry name" value="PyrdxlP-dep_Trfase_major"/>
</dbReference>
<evidence type="ECO:0000256" key="9">
    <source>
        <dbReference type="ARBA" id="ARBA00023102"/>
    </source>
</evidence>
<comment type="similarity">
    <text evidence="3 11">Belongs to the class-II pyridoxal-phosphate-dependent aminotransferase family. Histidinol-phosphate aminotransferase subfamily.</text>
</comment>
<dbReference type="Pfam" id="PF00155">
    <property type="entry name" value="Aminotran_1_2"/>
    <property type="match status" value="1"/>
</dbReference>
<keyword evidence="9 11" id="KW-0368">Histidine biosynthesis</keyword>
<dbReference type="AlphaFoldDB" id="A0A9D1Q7E4"/>
<dbReference type="InterPro" id="IPR004839">
    <property type="entry name" value="Aminotransferase_I/II_large"/>
</dbReference>
<feature type="domain" description="Aminotransferase class I/classII large" evidence="12">
    <location>
        <begin position="50"/>
        <end position="342"/>
    </location>
</feature>
<accession>A0A9D1Q7E4</accession>
<dbReference type="InterPro" id="IPR001917">
    <property type="entry name" value="Aminotrans_II_pyridoxalP_BS"/>
</dbReference>
<dbReference type="HAMAP" id="MF_01023">
    <property type="entry name" value="HisC_aminotrans_2"/>
    <property type="match status" value="1"/>
</dbReference>
<protein>
    <recommendedName>
        <fullName evidence="11">Histidinol-phosphate aminotransferase</fullName>
        <ecNumber evidence="11">2.6.1.9</ecNumber>
    </recommendedName>
    <alternativeName>
        <fullName evidence="11">Imidazole acetol-phosphate transaminase</fullName>
    </alternativeName>
</protein>
<name>A0A9D1Q7E4_9GAMM</name>
<evidence type="ECO:0000256" key="5">
    <source>
        <dbReference type="ARBA" id="ARBA00022576"/>
    </source>
</evidence>
<dbReference type="EC" id="2.6.1.9" evidence="11"/>
<dbReference type="EMBL" id="DXHP01000126">
    <property type="protein sequence ID" value="HIW06806.1"/>
    <property type="molecule type" value="Genomic_DNA"/>
</dbReference>
<dbReference type="GO" id="GO:0030170">
    <property type="term" value="F:pyridoxal phosphate binding"/>
    <property type="evidence" value="ECO:0007669"/>
    <property type="project" value="InterPro"/>
</dbReference>
<evidence type="ECO:0000313" key="14">
    <source>
        <dbReference type="Proteomes" id="UP000823934"/>
    </source>
</evidence>
<evidence type="ECO:0000256" key="3">
    <source>
        <dbReference type="ARBA" id="ARBA00007970"/>
    </source>
</evidence>
<dbReference type="NCBIfam" id="TIGR01141">
    <property type="entry name" value="hisC"/>
    <property type="match status" value="1"/>
</dbReference>
<sequence length="351" mass="39005">MSQSIAEKLSRKAVQNCEIYVAEKRGTLPNEIYLDTNENPYVGPFNLNLAVNRYPEPQPAEIIARYAKYLGVDTDEVLATLGGDLAIELLIKAFCEGKKDKLLYCPPTFGMYQVTCDLFEVETVKVPLLEDFSLDVEGILNNLEGVKMVFLCSPNNPTGNVIDAASIERILEATKDRAIVVVDEAYIEFSDIESFAKRVKEFPNLALVRTLSKAFGLAGIRFGFAVGCAPLITVLKRAISPYPLSVPSIAIAEEALSDAGIEVMRDNRQKLLASKKALIEALNAEDFVETIYPSESNFILVKLKDAKGAYEFLKAQGIFVRYLSLQSCLRISIGLPEEHEVLLKTLRQFYQ</sequence>
<dbReference type="Gene3D" id="3.90.1150.10">
    <property type="entry name" value="Aspartate Aminotransferase, domain 1"/>
    <property type="match status" value="1"/>
</dbReference>
<dbReference type="PANTHER" id="PTHR42885:SF2">
    <property type="entry name" value="HISTIDINOL-PHOSPHATE AMINOTRANSFERASE"/>
    <property type="match status" value="1"/>
</dbReference>
<dbReference type="PROSITE" id="PS00599">
    <property type="entry name" value="AA_TRANSFER_CLASS_2"/>
    <property type="match status" value="1"/>
</dbReference>
<dbReference type="InterPro" id="IPR005861">
    <property type="entry name" value="HisP_aminotrans"/>
</dbReference>
<keyword evidence="8 11" id="KW-0663">Pyridoxal phosphate</keyword>